<feature type="chain" id="PRO_5043051147" description="Secreted protein" evidence="2">
    <location>
        <begin position="19"/>
        <end position="235"/>
    </location>
</feature>
<dbReference type="EMBL" id="MU864367">
    <property type="protein sequence ID" value="KAK4190308.1"/>
    <property type="molecule type" value="Genomic_DNA"/>
</dbReference>
<dbReference type="Proteomes" id="UP001302126">
    <property type="component" value="Unassembled WGS sequence"/>
</dbReference>
<name>A0AAN6WXN8_9PEZI</name>
<evidence type="ECO:0000313" key="4">
    <source>
        <dbReference type="Proteomes" id="UP001302126"/>
    </source>
</evidence>
<dbReference type="AlphaFoldDB" id="A0AAN6WXN8"/>
<comment type="caution">
    <text evidence="3">The sequence shown here is derived from an EMBL/GenBank/DDBJ whole genome shotgun (WGS) entry which is preliminary data.</text>
</comment>
<reference evidence="3" key="1">
    <citation type="journal article" date="2023" name="Mol. Phylogenet. Evol.">
        <title>Genome-scale phylogeny and comparative genomics of the fungal order Sordariales.</title>
        <authorList>
            <person name="Hensen N."/>
            <person name="Bonometti L."/>
            <person name="Westerberg I."/>
            <person name="Brannstrom I.O."/>
            <person name="Guillou S."/>
            <person name="Cros-Aarteil S."/>
            <person name="Calhoun S."/>
            <person name="Haridas S."/>
            <person name="Kuo A."/>
            <person name="Mondo S."/>
            <person name="Pangilinan J."/>
            <person name="Riley R."/>
            <person name="LaButti K."/>
            <person name="Andreopoulos B."/>
            <person name="Lipzen A."/>
            <person name="Chen C."/>
            <person name="Yan M."/>
            <person name="Daum C."/>
            <person name="Ng V."/>
            <person name="Clum A."/>
            <person name="Steindorff A."/>
            <person name="Ohm R.A."/>
            <person name="Martin F."/>
            <person name="Silar P."/>
            <person name="Natvig D.O."/>
            <person name="Lalanne C."/>
            <person name="Gautier V."/>
            <person name="Ament-Velasquez S.L."/>
            <person name="Kruys A."/>
            <person name="Hutchinson M.I."/>
            <person name="Powell A.J."/>
            <person name="Barry K."/>
            <person name="Miller A.N."/>
            <person name="Grigoriev I.V."/>
            <person name="Debuchy R."/>
            <person name="Gladieux P."/>
            <person name="Hiltunen Thoren M."/>
            <person name="Johannesson H."/>
        </authorList>
    </citation>
    <scope>NUCLEOTIDE SEQUENCE</scope>
    <source>
        <strain evidence="3">PSN309</strain>
    </source>
</reference>
<gene>
    <name evidence="3" type="ORF">QBC35DRAFT_88934</name>
</gene>
<evidence type="ECO:0000313" key="3">
    <source>
        <dbReference type="EMBL" id="KAK4190308.1"/>
    </source>
</evidence>
<proteinExistence type="predicted"/>
<keyword evidence="4" id="KW-1185">Reference proteome</keyword>
<accession>A0AAN6WXN8</accession>
<evidence type="ECO:0008006" key="5">
    <source>
        <dbReference type="Google" id="ProtNLM"/>
    </source>
</evidence>
<feature type="region of interest" description="Disordered" evidence="1">
    <location>
        <begin position="136"/>
        <end position="156"/>
    </location>
</feature>
<feature type="signal peptide" evidence="2">
    <location>
        <begin position="1"/>
        <end position="18"/>
    </location>
</feature>
<evidence type="ECO:0000256" key="2">
    <source>
        <dbReference type="SAM" id="SignalP"/>
    </source>
</evidence>
<sequence>MCVQVLCCMCMCMCMCMSVPGVCKSCIRDWTSQHLGVISLISNRRTPVLLRLPKTKTKRNKRAEVGCIVTNLIFRIRRSRIPIFFFFAQKSYLLNGLMDVVLLVCRRTSRLRLGTMSGRKFCETQTMFGECRGRPLSGTRSGRLDPSGTRNAGGGNGSTVPFFRPIFSASCLALAPPRDALKFLLLCNQRQNKNCQNSRSGVSKRCIGKYWHAGRKEVMKNFLGGSSLFFSLYLR</sequence>
<keyword evidence="2" id="KW-0732">Signal</keyword>
<protein>
    <recommendedName>
        <fullName evidence="5">Secreted protein</fullName>
    </recommendedName>
</protein>
<reference evidence="3" key="2">
    <citation type="submission" date="2023-05" db="EMBL/GenBank/DDBJ databases">
        <authorList>
            <consortium name="Lawrence Berkeley National Laboratory"/>
            <person name="Steindorff A."/>
            <person name="Hensen N."/>
            <person name="Bonometti L."/>
            <person name="Westerberg I."/>
            <person name="Brannstrom I.O."/>
            <person name="Guillou S."/>
            <person name="Cros-Aarteil S."/>
            <person name="Calhoun S."/>
            <person name="Haridas S."/>
            <person name="Kuo A."/>
            <person name="Mondo S."/>
            <person name="Pangilinan J."/>
            <person name="Riley R."/>
            <person name="Labutti K."/>
            <person name="Andreopoulos B."/>
            <person name="Lipzen A."/>
            <person name="Chen C."/>
            <person name="Yanf M."/>
            <person name="Daum C."/>
            <person name="Ng V."/>
            <person name="Clum A."/>
            <person name="Ohm R."/>
            <person name="Martin F."/>
            <person name="Silar P."/>
            <person name="Natvig D."/>
            <person name="Lalanne C."/>
            <person name="Gautier V."/>
            <person name="Ament-Velasquez S.L."/>
            <person name="Kruys A."/>
            <person name="Hutchinson M.I."/>
            <person name="Powell A.J."/>
            <person name="Barry K."/>
            <person name="Miller A.N."/>
            <person name="Grigoriev I.V."/>
            <person name="Debuchy R."/>
            <person name="Gladieux P."/>
            <person name="Thoren M.H."/>
            <person name="Johannesson H."/>
        </authorList>
    </citation>
    <scope>NUCLEOTIDE SEQUENCE</scope>
    <source>
        <strain evidence="3">PSN309</strain>
    </source>
</reference>
<evidence type="ECO:0000256" key="1">
    <source>
        <dbReference type="SAM" id="MobiDB-lite"/>
    </source>
</evidence>
<organism evidence="3 4">
    <name type="scientific">Podospora australis</name>
    <dbReference type="NCBI Taxonomy" id="1536484"/>
    <lineage>
        <taxon>Eukaryota</taxon>
        <taxon>Fungi</taxon>
        <taxon>Dikarya</taxon>
        <taxon>Ascomycota</taxon>
        <taxon>Pezizomycotina</taxon>
        <taxon>Sordariomycetes</taxon>
        <taxon>Sordariomycetidae</taxon>
        <taxon>Sordariales</taxon>
        <taxon>Podosporaceae</taxon>
        <taxon>Podospora</taxon>
    </lineage>
</organism>